<protein>
    <recommendedName>
        <fullName evidence="3">DUF2642 domain-containing protein</fullName>
    </recommendedName>
</protein>
<evidence type="ECO:0000313" key="2">
    <source>
        <dbReference type="Proteomes" id="UP000518605"/>
    </source>
</evidence>
<dbReference type="Proteomes" id="UP000518605">
    <property type="component" value="Unassembled WGS sequence"/>
</dbReference>
<gene>
    <name evidence="1" type="ORF">FHS16_001983</name>
</gene>
<proteinExistence type="predicted"/>
<name>A0A7W5C684_9BACL</name>
<accession>A0A7W5C684</accession>
<sequence length="70" mass="7956">MSTTLSGDLLPLLGKEVFVMTNGYGQVAIIGRLDQVGNDFILVSFEQEKFLYEIRIFYANIVYVHENPVE</sequence>
<organism evidence="1 2">
    <name type="scientific">Paenibacillus endophyticus</name>
    <dbReference type="NCBI Taxonomy" id="1294268"/>
    <lineage>
        <taxon>Bacteria</taxon>
        <taxon>Bacillati</taxon>
        <taxon>Bacillota</taxon>
        <taxon>Bacilli</taxon>
        <taxon>Bacillales</taxon>
        <taxon>Paenibacillaceae</taxon>
        <taxon>Paenibacillus</taxon>
    </lineage>
</organism>
<keyword evidence="2" id="KW-1185">Reference proteome</keyword>
<comment type="caution">
    <text evidence="1">The sequence shown here is derived from an EMBL/GenBank/DDBJ whole genome shotgun (WGS) entry which is preliminary data.</text>
</comment>
<dbReference type="AlphaFoldDB" id="A0A7W5C684"/>
<evidence type="ECO:0008006" key="3">
    <source>
        <dbReference type="Google" id="ProtNLM"/>
    </source>
</evidence>
<reference evidence="1 2" key="1">
    <citation type="submission" date="2020-08" db="EMBL/GenBank/DDBJ databases">
        <title>Genomic Encyclopedia of Type Strains, Phase III (KMG-III): the genomes of soil and plant-associated and newly described type strains.</title>
        <authorList>
            <person name="Whitman W."/>
        </authorList>
    </citation>
    <scope>NUCLEOTIDE SEQUENCE [LARGE SCALE GENOMIC DNA]</scope>
    <source>
        <strain evidence="1 2">CECT 8234</strain>
    </source>
</reference>
<evidence type="ECO:0000313" key="1">
    <source>
        <dbReference type="EMBL" id="MBB3151937.1"/>
    </source>
</evidence>
<dbReference type="EMBL" id="JACHXW010000005">
    <property type="protein sequence ID" value="MBB3151937.1"/>
    <property type="molecule type" value="Genomic_DNA"/>
</dbReference>
<dbReference type="RefSeq" id="WP_183561426.1">
    <property type="nucleotide sequence ID" value="NZ_CBCSLB010000003.1"/>
</dbReference>